<evidence type="ECO:0000313" key="2">
    <source>
        <dbReference type="EMBL" id="KAG8088441.1"/>
    </source>
</evidence>
<organism evidence="2 3">
    <name type="scientific">Zizania palustris</name>
    <name type="common">Northern wild rice</name>
    <dbReference type="NCBI Taxonomy" id="103762"/>
    <lineage>
        <taxon>Eukaryota</taxon>
        <taxon>Viridiplantae</taxon>
        <taxon>Streptophyta</taxon>
        <taxon>Embryophyta</taxon>
        <taxon>Tracheophyta</taxon>
        <taxon>Spermatophyta</taxon>
        <taxon>Magnoliopsida</taxon>
        <taxon>Liliopsida</taxon>
        <taxon>Poales</taxon>
        <taxon>Poaceae</taxon>
        <taxon>BOP clade</taxon>
        <taxon>Oryzoideae</taxon>
        <taxon>Oryzeae</taxon>
        <taxon>Zizaniinae</taxon>
        <taxon>Zizania</taxon>
    </lineage>
</organism>
<evidence type="ECO:0000256" key="1">
    <source>
        <dbReference type="SAM" id="MobiDB-lite"/>
    </source>
</evidence>
<name>A0A8J5WF48_ZIZPA</name>
<feature type="region of interest" description="Disordered" evidence="1">
    <location>
        <begin position="1"/>
        <end position="34"/>
    </location>
</feature>
<sequence>MPSSTTSVMGTTMATSTTPSTPTNRVGSTEINDDNIVLPTLEDISKEDRNEIEAKTRELHAIMLGRYTTTRVGFVKRNTDLSTISMGKVTSPPPLSTMDIEKK</sequence>
<keyword evidence="3" id="KW-1185">Reference proteome</keyword>
<gene>
    <name evidence="2" type="ORF">GUJ93_ZPchr0010g10458</name>
</gene>
<accession>A0A8J5WF48</accession>
<reference evidence="2" key="1">
    <citation type="journal article" date="2021" name="bioRxiv">
        <title>Whole Genome Assembly and Annotation of Northern Wild Rice, Zizania palustris L., Supports a Whole Genome Duplication in the Zizania Genus.</title>
        <authorList>
            <person name="Haas M."/>
            <person name="Kono T."/>
            <person name="Macchietto M."/>
            <person name="Millas R."/>
            <person name="McGilp L."/>
            <person name="Shao M."/>
            <person name="Duquette J."/>
            <person name="Hirsch C.N."/>
            <person name="Kimball J."/>
        </authorList>
    </citation>
    <scope>NUCLEOTIDE SEQUENCE</scope>
    <source>
        <tissue evidence="2">Fresh leaf tissue</tissue>
    </source>
</reference>
<evidence type="ECO:0000313" key="3">
    <source>
        <dbReference type="Proteomes" id="UP000729402"/>
    </source>
</evidence>
<feature type="compositionally biased region" description="Low complexity" evidence="1">
    <location>
        <begin position="1"/>
        <end position="23"/>
    </location>
</feature>
<reference evidence="2" key="2">
    <citation type="submission" date="2021-02" db="EMBL/GenBank/DDBJ databases">
        <authorList>
            <person name="Kimball J.A."/>
            <person name="Haas M.W."/>
            <person name="Macchietto M."/>
            <person name="Kono T."/>
            <person name="Duquette J."/>
            <person name="Shao M."/>
        </authorList>
    </citation>
    <scope>NUCLEOTIDE SEQUENCE</scope>
    <source>
        <tissue evidence="2">Fresh leaf tissue</tissue>
    </source>
</reference>
<proteinExistence type="predicted"/>
<dbReference type="EMBL" id="JAAALK010000082">
    <property type="protein sequence ID" value="KAG8088441.1"/>
    <property type="molecule type" value="Genomic_DNA"/>
</dbReference>
<comment type="caution">
    <text evidence="2">The sequence shown here is derived from an EMBL/GenBank/DDBJ whole genome shotgun (WGS) entry which is preliminary data.</text>
</comment>
<dbReference type="Proteomes" id="UP000729402">
    <property type="component" value="Unassembled WGS sequence"/>
</dbReference>
<dbReference type="AlphaFoldDB" id="A0A8J5WF48"/>
<protein>
    <submittedName>
        <fullName evidence="2">Uncharacterized protein</fullName>
    </submittedName>
</protein>